<comment type="caution">
    <text evidence="1">The sequence shown here is derived from an EMBL/GenBank/DDBJ whole genome shotgun (WGS) entry which is preliminary data.</text>
</comment>
<dbReference type="EMBL" id="MCFE01000149">
    <property type="protein sequence ID" value="ORX96667.1"/>
    <property type="molecule type" value="Genomic_DNA"/>
</dbReference>
<sequence>MLFTEWLSSCWVALIEEFINKSTMGASSSKSIAHSCISLRSKSARSHSIREADIMQSIISHPLVKLAGLGSPERRTPACPWDRREQFRKQSASAQGGIDQLQSSMSLIGLGDLFDQHDRSTPESALIPTILMMDYQDALCSCMLWSSLTMRNIHYKHHELTNVAIWRYSATKACSLSTGEAATEEMDAFHGAVVFDKMVFIYANHQAFPEEGLIYVVV</sequence>
<proteinExistence type="predicted"/>
<gene>
    <name evidence="1" type="ORF">K493DRAFT_336822</name>
</gene>
<dbReference type="AlphaFoldDB" id="A0A1Y1YFA9"/>
<protein>
    <submittedName>
        <fullName evidence="1">Uncharacterized protein</fullName>
    </submittedName>
</protein>
<reference evidence="1 2" key="1">
    <citation type="submission" date="2016-07" db="EMBL/GenBank/DDBJ databases">
        <title>Pervasive Adenine N6-methylation of Active Genes in Fungi.</title>
        <authorList>
            <consortium name="DOE Joint Genome Institute"/>
            <person name="Mondo S.J."/>
            <person name="Dannebaum R.O."/>
            <person name="Kuo R.C."/>
            <person name="Labutti K."/>
            <person name="Haridas S."/>
            <person name="Kuo A."/>
            <person name="Salamov A."/>
            <person name="Ahrendt S.R."/>
            <person name="Lipzen A."/>
            <person name="Sullivan W."/>
            <person name="Andreopoulos W.B."/>
            <person name="Clum A."/>
            <person name="Lindquist E."/>
            <person name="Daum C."/>
            <person name="Ramamoorthy G.K."/>
            <person name="Gryganskyi A."/>
            <person name="Culley D."/>
            <person name="Magnuson J.K."/>
            <person name="James T.Y."/>
            <person name="O'Malley M.A."/>
            <person name="Stajich J.E."/>
            <person name="Spatafora J.W."/>
            <person name="Visel A."/>
            <person name="Grigoriev I.V."/>
        </authorList>
    </citation>
    <scope>NUCLEOTIDE SEQUENCE [LARGE SCALE GENOMIC DNA]</scope>
    <source>
        <strain evidence="1 2">CBS 931.73</strain>
    </source>
</reference>
<dbReference type="InParanoid" id="A0A1Y1YFA9"/>
<name>A0A1Y1YFA9_9FUNG</name>
<keyword evidence="2" id="KW-1185">Reference proteome</keyword>
<organism evidence="1 2">
    <name type="scientific">Basidiobolus meristosporus CBS 931.73</name>
    <dbReference type="NCBI Taxonomy" id="1314790"/>
    <lineage>
        <taxon>Eukaryota</taxon>
        <taxon>Fungi</taxon>
        <taxon>Fungi incertae sedis</taxon>
        <taxon>Zoopagomycota</taxon>
        <taxon>Entomophthoromycotina</taxon>
        <taxon>Basidiobolomycetes</taxon>
        <taxon>Basidiobolales</taxon>
        <taxon>Basidiobolaceae</taxon>
        <taxon>Basidiobolus</taxon>
    </lineage>
</organism>
<dbReference type="Proteomes" id="UP000193498">
    <property type="component" value="Unassembled WGS sequence"/>
</dbReference>
<evidence type="ECO:0000313" key="1">
    <source>
        <dbReference type="EMBL" id="ORX96667.1"/>
    </source>
</evidence>
<evidence type="ECO:0000313" key="2">
    <source>
        <dbReference type="Proteomes" id="UP000193498"/>
    </source>
</evidence>
<accession>A0A1Y1YFA9</accession>